<evidence type="ECO:0000313" key="3">
    <source>
        <dbReference type="Proteomes" id="UP000469346"/>
    </source>
</evidence>
<feature type="domain" description="DUF362" evidence="1">
    <location>
        <begin position="42"/>
        <end position="245"/>
    </location>
</feature>
<keyword evidence="3" id="KW-1185">Reference proteome</keyword>
<evidence type="ECO:0000259" key="1">
    <source>
        <dbReference type="Pfam" id="PF04015"/>
    </source>
</evidence>
<reference evidence="2 3" key="1">
    <citation type="submission" date="2020-02" db="EMBL/GenBank/DDBJ databases">
        <title>Comparative genomics of sulfur disproportionating microorganisms.</title>
        <authorList>
            <person name="Ward L.M."/>
            <person name="Bertran E."/>
            <person name="Johnston D.T."/>
        </authorList>
    </citation>
    <scope>NUCLEOTIDE SEQUENCE [LARGE SCALE GENOMIC DNA]</scope>
    <source>
        <strain evidence="2 3">DSM 100025</strain>
    </source>
</reference>
<accession>A0A6N9TT35</accession>
<proteinExistence type="predicted"/>
<sequence>MPPATPRAPGRIWEIAADAAGAAARLLEACGLAAALSGVETVLVKPNLVEALPPPVTTPPALVGAVVDFVRAAAPGARVVIGEGTGARRLETGEVFRALGYEALAREKDVELLDLNRAPTVRLRRPELGRWPEMHLPRVALEAFLVSVPVLKVHTLAGVTLTLKNMMGLAPPGRYQVPGHWKKSAFHEGMQAAVADLARYRAPDFTLLDASAGLPFSHLAGPACRPPVNRLVAGFDPVALDAYGAGLLGRDWREIGHIHALHGELGRAEPLEVTVPA</sequence>
<dbReference type="InterPro" id="IPR007160">
    <property type="entry name" value="DUF362"/>
</dbReference>
<organism evidence="2 3">
    <name type="scientific">Dissulfurirhabdus thermomarina</name>
    <dbReference type="NCBI Taxonomy" id="1765737"/>
    <lineage>
        <taxon>Bacteria</taxon>
        <taxon>Deltaproteobacteria</taxon>
        <taxon>Dissulfurirhabdaceae</taxon>
        <taxon>Dissulfurirhabdus</taxon>
    </lineage>
</organism>
<dbReference type="EMBL" id="JAAGRR010000137">
    <property type="protein sequence ID" value="NDY43243.1"/>
    <property type="molecule type" value="Genomic_DNA"/>
</dbReference>
<evidence type="ECO:0000313" key="2">
    <source>
        <dbReference type="EMBL" id="NDY43243.1"/>
    </source>
</evidence>
<dbReference type="AlphaFoldDB" id="A0A6N9TT35"/>
<dbReference type="Pfam" id="PF04015">
    <property type="entry name" value="DUF362"/>
    <property type="match status" value="1"/>
</dbReference>
<comment type="caution">
    <text evidence="2">The sequence shown here is derived from an EMBL/GenBank/DDBJ whole genome shotgun (WGS) entry which is preliminary data.</text>
</comment>
<gene>
    <name evidence="2" type="ORF">G3N55_10370</name>
</gene>
<dbReference type="Proteomes" id="UP000469346">
    <property type="component" value="Unassembled WGS sequence"/>
</dbReference>
<name>A0A6N9TT35_DISTH</name>
<protein>
    <submittedName>
        <fullName evidence="2">DUF362 domain-containing protein</fullName>
    </submittedName>
</protein>
<dbReference type="RefSeq" id="WP_163299354.1">
    <property type="nucleotide sequence ID" value="NZ_JAAGRR010000137.1"/>
</dbReference>